<feature type="region of interest" description="Disordered" evidence="1">
    <location>
        <begin position="537"/>
        <end position="563"/>
    </location>
</feature>
<name>A0A5N6KAY1_MONLA</name>
<dbReference type="AlphaFoldDB" id="A0A5N6KAY1"/>
<sequence length="640" mass="70709">MITYEAVPNTDGQILFPVSNKPLVISKAKFSRTVPPPRGAIPVSRSGALTRPTSPPVHVPIPRYNIPGPAPLRSRQHKTSNNNLNERQERQGAAARIFRPVTPRPSKISIAAPRIPDQKETARRQEYPVSREQKVSAETDHKEDFNKMRLSYIMEPQSMTPRLSHIPEKNEGIVIDMTLSPEDQDEYQSKGVDDEKDKSLVHIKDSNARQYHDPSLPTNNLPNRPAVLKDFNAKHRTINSDIVVPIHDSLLSMAVKLEGVEKVTRNFELEQNKETTNMASFRASRTLPTLPIRGAAYHQNHSHMMTSSPLSSFHSGPKAASSSLSNLEHAAVNTLVSLNHKRDSNKSDSTTTCKQLNSPNTSASTHQSPRVHIRKRPSSLISTPTSALAPNSTSPISSMAELEPATKRVCINSFLNPTLSPSSSPLPEIFAPAALTPSTRIISPCIAQNPGRRKDRIVSDSDYNALMPPSPSNFYPSPPTSPPHQLAPMRSISRPLVPRTPITSNPVSNPSPNPQADLLFFDHQAYSLLSLPSQSLPRSSSAPMASIPCSSISSGPHPRQSPRRNFACRAWKLRPSRSILSGVSPSHTSNPPQYLVIIRNDDHSNLGQNSTSSNQDDNVRNWWTIINGKEDMEEIRRLLQ</sequence>
<feature type="region of interest" description="Disordered" evidence="1">
    <location>
        <begin position="116"/>
        <end position="138"/>
    </location>
</feature>
<dbReference type="OrthoDB" id="3558372at2759"/>
<evidence type="ECO:0000313" key="3">
    <source>
        <dbReference type="Proteomes" id="UP000326757"/>
    </source>
</evidence>
<feature type="region of interest" description="Disordered" evidence="1">
    <location>
        <begin position="339"/>
        <end position="396"/>
    </location>
</feature>
<evidence type="ECO:0000256" key="1">
    <source>
        <dbReference type="SAM" id="MobiDB-lite"/>
    </source>
</evidence>
<dbReference type="EMBL" id="VIGI01000005">
    <property type="protein sequence ID" value="KAB8300356.1"/>
    <property type="molecule type" value="Genomic_DNA"/>
</dbReference>
<keyword evidence="3" id="KW-1185">Reference proteome</keyword>
<organism evidence="2 3">
    <name type="scientific">Monilinia laxa</name>
    <name type="common">Brown rot fungus</name>
    <name type="synonym">Sclerotinia laxa</name>
    <dbReference type="NCBI Taxonomy" id="61186"/>
    <lineage>
        <taxon>Eukaryota</taxon>
        <taxon>Fungi</taxon>
        <taxon>Dikarya</taxon>
        <taxon>Ascomycota</taxon>
        <taxon>Pezizomycotina</taxon>
        <taxon>Leotiomycetes</taxon>
        <taxon>Helotiales</taxon>
        <taxon>Sclerotiniaceae</taxon>
        <taxon>Monilinia</taxon>
    </lineage>
</organism>
<gene>
    <name evidence="2" type="ORF">EYC80_000539</name>
</gene>
<feature type="region of interest" description="Disordered" evidence="1">
    <location>
        <begin position="36"/>
        <end position="78"/>
    </location>
</feature>
<protein>
    <submittedName>
        <fullName evidence="2">Uncharacterized protein</fullName>
    </submittedName>
</protein>
<feature type="compositionally biased region" description="Pro residues" evidence="1">
    <location>
        <begin position="468"/>
        <end position="482"/>
    </location>
</feature>
<comment type="caution">
    <text evidence="2">The sequence shown here is derived from an EMBL/GenBank/DDBJ whole genome shotgun (WGS) entry which is preliminary data.</text>
</comment>
<accession>A0A5N6KAY1</accession>
<evidence type="ECO:0000313" key="2">
    <source>
        <dbReference type="EMBL" id="KAB8300356.1"/>
    </source>
</evidence>
<feature type="compositionally biased region" description="Polar residues" evidence="1">
    <location>
        <begin position="379"/>
        <end position="396"/>
    </location>
</feature>
<dbReference type="Proteomes" id="UP000326757">
    <property type="component" value="Unassembled WGS sequence"/>
</dbReference>
<feature type="region of interest" description="Disordered" evidence="1">
    <location>
        <begin position="461"/>
        <end position="516"/>
    </location>
</feature>
<reference evidence="2 3" key="1">
    <citation type="submission" date="2019-06" db="EMBL/GenBank/DDBJ databases">
        <title>Genome Sequence of the Brown Rot Fungal Pathogen Monilinia laxa.</title>
        <authorList>
            <person name="De Miccolis Angelini R.M."/>
            <person name="Landi L."/>
            <person name="Abate D."/>
            <person name="Pollastro S."/>
            <person name="Romanazzi G."/>
            <person name="Faretra F."/>
        </authorList>
    </citation>
    <scope>NUCLEOTIDE SEQUENCE [LARGE SCALE GENOMIC DNA]</scope>
    <source>
        <strain evidence="2 3">Mlax316</strain>
    </source>
</reference>
<proteinExistence type="predicted"/>
<feature type="compositionally biased region" description="Polar residues" evidence="1">
    <location>
        <begin position="347"/>
        <end position="368"/>
    </location>
</feature>